<comment type="caution">
    <text evidence="2">The sequence shown here is derived from an EMBL/GenBank/DDBJ whole genome shotgun (WGS) entry which is preliminary data.</text>
</comment>
<accession>A0A0G1WQH3</accession>
<name>A0A0G1WQH3_9BACT</name>
<feature type="transmembrane region" description="Helical" evidence="1">
    <location>
        <begin position="46"/>
        <end position="65"/>
    </location>
</feature>
<keyword evidence="1" id="KW-0472">Membrane</keyword>
<gene>
    <name evidence="2" type="ORF">UY61_C0022G0007</name>
</gene>
<dbReference type="EMBL" id="LCQQ01000022">
    <property type="protein sequence ID" value="KKW20810.1"/>
    <property type="molecule type" value="Genomic_DNA"/>
</dbReference>
<organism evidence="2 3">
    <name type="scientific">Candidatus Adlerbacteria bacterium GW2011_GWC1_50_9</name>
    <dbReference type="NCBI Taxonomy" id="1618608"/>
    <lineage>
        <taxon>Bacteria</taxon>
        <taxon>Candidatus Adleribacteriota</taxon>
    </lineage>
</organism>
<dbReference type="AlphaFoldDB" id="A0A0G1WQH3"/>
<dbReference type="Proteomes" id="UP000034201">
    <property type="component" value="Unassembled WGS sequence"/>
</dbReference>
<evidence type="ECO:0000313" key="3">
    <source>
        <dbReference type="Proteomes" id="UP000034201"/>
    </source>
</evidence>
<keyword evidence="1" id="KW-1133">Transmembrane helix</keyword>
<reference evidence="2 3" key="1">
    <citation type="journal article" date="2015" name="Nature">
        <title>rRNA introns, odd ribosomes, and small enigmatic genomes across a large radiation of phyla.</title>
        <authorList>
            <person name="Brown C.T."/>
            <person name="Hug L.A."/>
            <person name="Thomas B.C."/>
            <person name="Sharon I."/>
            <person name="Castelle C.J."/>
            <person name="Singh A."/>
            <person name="Wilkins M.J."/>
            <person name="Williams K.H."/>
            <person name="Banfield J.F."/>
        </authorList>
    </citation>
    <scope>NUCLEOTIDE SEQUENCE [LARGE SCALE GENOMIC DNA]</scope>
</reference>
<evidence type="ECO:0000256" key="1">
    <source>
        <dbReference type="SAM" id="Phobius"/>
    </source>
</evidence>
<evidence type="ECO:0000313" key="2">
    <source>
        <dbReference type="EMBL" id="KKW20810.1"/>
    </source>
</evidence>
<sequence length="206" mass="23179">MNPLEIHKTNERGIKRKFTMATKISNGVNPFSEKNEKKHGTTILEIIVYTALFGIIAIIVSNFLIQIVNAYNISRAEREVLSNGRLLLETVTKSLSEAEEIYTPTSAFNRDLGQISLVTKTNAQPEHGATYIDFWVDNGRLWMRKEGAETTPLSASSVRVGRFRLERLSQGLRRDAVRLTLQVNFAQQKFSSTITLTATTALRGNY</sequence>
<protein>
    <submittedName>
        <fullName evidence="2">Uncharacterized protein</fullName>
    </submittedName>
</protein>
<proteinExistence type="predicted"/>
<keyword evidence="1" id="KW-0812">Transmembrane</keyword>